<dbReference type="EMBL" id="BJVY01000051">
    <property type="protein sequence ID" value="GEL74615.1"/>
    <property type="molecule type" value="Genomic_DNA"/>
</dbReference>
<evidence type="ECO:0008006" key="5">
    <source>
        <dbReference type="Google" id="ProtNLM"/>
    </source>
</evidence>
<dbReference type="AlphaFoldDB" id="A0A511HMM4"/>
<evidence type="ECO:0000256" key="1">
    <source>
        <dbReference type="SAM" id="MobiDB-lite"/>
    </source>
</evidence>
<protein>
    <recommendedName>
        <fullName evidence="5">Ig-like domain-containing protein</fullName>
    </recommendedName>
</protein>
<gene>
    <name evidence="3" type="ORF">MVI01_63990</name>
</gene>
<organism evidence="3 4">
    <name type="scientific">Myxococcus virescens</name>
    <dbReference type="NCBI Taxonomy" id="83456"/>
    <lineage>
        <taxon>Bacteria</taxon>
        <taxon>Pseudomonadati</taxon>
        <taxon>Myxococcota</taxon>
        <taxon>Myxococcia</taxon>
        <taxon>Myxococcales</taxon>
        <taxon>Cystobacterineae</taxon>
        <taxon>Myxococcaceae</taxon>
        <taxon>Myxococcus</taxon>
    </lineage>
</organism>
<evidence type="ECO:0000313" key="3">
    <source>
        <dbReference type="EMBL" id="GEL74615.1"/>
    </source>
</evidence>
<feature type="chain" id="PRO_5022057480" description="Ig-like domain-containing protein" evidence="2">
    <location>
        <begin position="18"/>
        <end position="136"/>
    </location>
</feature>
<feature type="region of interest" description="Disordered" evidence="1">
    <location>
        <begin position="117"/>
        <end position="136"/>
    </location>
</feature>
<proteinExistence type="predicted"/>
<evidence type="ECO:0000256" key="2">
    <source>
        <dbReference type="SAM" id="SignalP"/>
    </source>
</evidence>
<comment type="caution">
    <text evidence="3">The sequence shown here is derived from an EMBL/GenBank/DDBJ whole genome shotgun (WGS) entry which is preliminary data.</text>
</comment>
<keyword evidence="2" id="KW-0732">Signal</keyword>
<feature type="signal peptide" evidence="2">
    <location>
        <begin position="1"/>
        <end position="17"/>
    </location>
</feature>
<dbReference type="Proteomes" id="UP000321224">
    <property type="component" value="Unassembled WGS sequence"/>
</dbReference>
<accession>A0A511HMM4</accession>
<reference evidence="3 4" key="1">
    <citation type="submission" date="2019-07" db="EMBL/GenBank/DDBJ databases">
        <title>Whole genome shotgun sequence of Myxococcus virescens NBRC 100334.</title>
        <authorList>
            <person name="Hosoyama A."/>
            <person name="Uohara A."/>
            <person name="Ohji S."/>
            <person name="Ichikawa N."/>
        </authorList>
    </citation>
    <scope>NUCLEOTIDE SEQUENCE [LARGE SCALE GENOMIC DNA]</scope>
    <source>
        <strain evidence="3 4">NBRC 100334</strain>
    </source>
</reference>
<name>A0A511HMM4_9BACT</name>
<dbReference type="PROSITE" id="PS51257">
    <property type="entry name" value="PROKAR_LIPOPROTEIN"/>
    <property type="match status" value="1"/>
</dbReference>
<evidence type="ECO:0000313" key="4">
    <source>
        <dbReference type="Proteomes" id="UP000321224"/>
    </source>
</evidence>
<sequence length="136" mass="13806">MKRPVVLILSASAMLVAAGCGPDMPEEMGEGHVAQEQSVVPGCSTSVTPPYVISGPSGPISVGATATVVCDSVQPVINLQARLAFPAGPLWSSNGKTCYGVSSCTVEDRSGYIPGVWESRGTSPDGGDTLPISVSL</sequence>